<comment type="similarity">
    <text evidence="1 4">Belongs to the phosphatase 2A regulatory subunit B family.</text>
</comment>
<dbReference type="InterPro" id="IPR036322">
    <property type="entry name" value="WD40_repeat_dom_sf"/>
</dbReference>
<dbReference type="InterPro" id="IPR018067">
    <property type="entry name" value="PP2A_PR55_CS"/>
</dbReference>
<dbReference type="PROSITE" id="PS01024">
    <property type="entry name" value="PR55_1"/>
    <property type="match status" value="1"/>
</dbReference>
<dbReference type="KEGG" id="ngr:NAEGRDRAFT_79147"/>
<dbReference type="eggNOG" id="KOG1354">
    <property type="taxonomic scope" value="Eukaryota"/>
</dbReference>
<evidence type="ECO:0000256" key="3">
    <source>
        <dbReference type="ARBA" id="ARBA00022737"/>
    </source>
</evidence>
<dbReference type="PANTHER" id="PTHR11871">
    <property type="entry name" value="PROTEIN PHOSPHATASE PP2A REGULATORY SUBUNIT B"/>
    <property type="match status" value="1"/>
</dbReference>
<dbReference type="EMBL" id="GG738859">
    <property type="protein sequence ID" value="EFC46211.1"/>
    <property type="molecule type" value="Genomic_DNA"/>
</dbReference>
<dbReference type="VEuPathDB" id="AmoebaDB:NAEGRDRAFT_79147"/>
<dbReference type="PRINTS" id="PR00600">
    <property type="entry name" value="PP2APR55"/>
</dbReference>
<sequence length="435" mass="49906">MSKSEWKFQQVFGDNKSEEPVDDDIISALEFDRTGNYLAIGDRGGRVVVLQRNQQKRKVGAEYGVMTEFQSHEAEFDYLKSLEIEEKINKIKWYPSKCNNNLFLLTTNDKTIKFWKVHEKQNKKISNLNLNGNIRSVSDIKELKIPSVNKAENVISHTPKKIFANAHAYHINSISFNTDGETFLSADDLRINLWHINHQKESHNIVDIKPSNMEDLSEVITSASFHPEQCSTFLYSSSKGTIKLGDLRQSSTCSSYAKVFEVEEDPSSKTFFSEIIASVSDAQFSPDGRYILSRDYMTLKLWDVKMENRPLKVFNMHEGLRSKLCDLYENDCIFDKFECCFSGDGSQILTGSYKNHIHVYDKQGKNHDHFEASPTPTIKKQKKSTGLLTRKSKKEDQFEVSDFSKKCLHLTWHPTENIIAVSSVSSLYIFAQNNI</sequence>
<name>D2V9W8_NAEGR</name>
<dbReference type="OrthoDB" id="6274823at2759"/>
<keyword evidence="2 4" id="KW-0853">WD repeat</keyword>
<dbReference type="SMART" id="SM00320">
    <property type="entry name" value="WD40"/>
    <property type="match status" value="7"/>
</dbReference>
<organism evidence="6">
    <name type="scientific">Naegleria gruberi</name>
    <name type="common">Amoeba</name>
    <dbReference type="NCBI Taxonomy" id="5762"/>
    <lineage>
        <taxon>Eukaryota</taxon>
        <taxon>Discoba</taxon>
        <taxon>Heterolobosea</taxon>
        <taxon>Tetramitia</taxon>
        <taxon>Eutetramitia</taxon>
        <taxon>Vahlkampfiidae</taxon>
        <taxon>Naegleria</taxon>
    </lineage>
</organism>
<accession>D2V9W8</accession>
<dbReference type="SUPFAM" id="SSF50978">
    <property type="entry name" value="WD40 repeat-like"/>
    <property type="match status" value="1"/>
</dbReference>
<dbReference type="InterPro" id="IPR001680">
    <property type="entry name" value="WD40_rpt"/>
</dbReference>
<dbReference type="GeneID" id="8859438"/>
<reference evidence="5 6" key="1">
    <citation type="journal article" date="2010" name="Cell">
        <title>The genome of Naegleria gruberi illuminates early eukaryotic versatility.</title>
        <authorList>
            <person name="Fritz-Laylin L.K."/>
            <person name="Prochnik S.E."/>
            <person name="Ginger M.L."/>
            <person name="Dacks J.B."/>
            <person name="Carpenter M.L."/>
            <person name="Field M.C."/>
            <person name="Kuo A."/>
            <person name="Paredez A."/>
            <person name="Chapman J."/>
            <person name="Pham J."/>
            <person name="Shu S."/>
            <person name="Neupane R."/>
            <person name="Cipriano M."/>
            <person name="Mancuso J."/>
            <person name="Tu H."/>
            <person name="Salamov A."/>
            <person name="Lindquist E."/>
            <person name="Shapiro H."/>
            <person name="Lucas S."/>
            <person name="Grigoriev I.V."/>
            <person name="Cande W.Z."/>
            <person name="Fulton C."/>
            <person name="Rokhsar D.S."/>
            <person name="Dawson S.C."/>
        </authorList>
    </citation>
    <scope>NUCLEOTIDE SEQUENCE [LARGE SCALE GENOMIC DNA]</scope>
    <source>
        <strain evidence="5 6">NEG-M</strain>
    </source>
</reference>
<dbReference type="STRING" id="5762.D2V9W8"/>
<dbReference type="RefSeq" id="XP_002678955.1">
    <property type="nucleotide sequence ID" value="XM_002678909.1"/>
</dbReference>
<evidence type="ECO:0000313" key="5">
    <source>
        <dbReference type="EMBL" id="EFC46211.1"/>
    </source>
</evidence>
<evidence type="ECO:0000256" key="4">
    <source>
        <dbReference type="RuleBase" id="RU331113"/>
    </source>
</evidence>
<dbReference type="GO" id="GO:0000159">
    <property type="term" value="C:protein phosphatase type 2A complex"/>
    <property type="evidence" value="ECO:0007669"/>
    <property type="project" value="UniProtKB-UniRule"/>
</dbReference>
<keyword evidence="3 4" id="KW-0677">Repeat</keyword>
<keyword evidence="6" id="KW-1185">Reference proteome</keyword>
<evidence type="ECO:0000256" key="1">
    <source>
        <dbReference type="ARBA" id="ARBA00008259"/>
    </source>
</evidence>
<dbReference type="FunCoup" id="D2V9W8">
    <property type="interactions" value="314"/>
</dbReference>
<evidence type="ECO:0000313" key="6">
    <source>
        <dbReference type="Proteomes" id="UP000006671"/>
    </source>
</evidence>
<protein>
    <recommendedName>
        <fullName evidence="4">Serine/threonine-protein phosphatase 2A 55 kDa regulatory subunit B</fullName>
    </recommendedName>
</protein>
<dbReference type="InterPro" id="IPR015943">
    <property type="entry name" value="WD40/YVTN_repeat-like_dom_sf"/>
</dbReference>
<dbReference type="Pfam" id="PF00400">
    <property type="entry name" value="WD40"/>
    <property type="match status" value="3"/>
</dbReference>
<dbReference type="InParanoid" id="D2V9W8"/>
<dbReference type="AlphaFoldDB" id="D2V9W8"/>
<proteinExistence type="inferred from homology"/>
<dbReference type="OMA" id="NQIKWCR"/>
<gene>
    <name evidence="5" type="ORF">NAEGRDRAFT_79147</name>
</gene>
<dbReference type="Proteomes" id="UP000006671">
    <property type="component" value="Unassembled WGS sequence"/>
</dbReference>
<dbReference type="GO" id="GO:0019888">
    <property type="term" value="F:protein phosphatase regulator activity"/>
    <property type="evidence" value="ECO:0007669"/>
    <property type="project" value="InterPro"/>
</dbReference>
<dbReference type="InterPro" id="IPR000009">
    <property type="entry name" value="PP2A_PR55"/>
</dbReference>
<dbReference type="Gene3D" id="2.130.10.10">
    <property type="entry name" value="YVTN repeat-like/Quinoprotein amine dehydrogenase"/>
    <property type="match status" value="2"/>
</dbReference>
<evidence type="ECO:0000256" key="2">
    <source>
        <dbReference type="ARBA" id="ARBA00022574"/>
    </source>
</evidence>
<dbReference type="PIRSF" id="PIRSF037309">
    <property type="entry name" value="PP2A_PR55"/>
    <property type="match status" value="1"/>
</dbReference>